<dbReference type="InterPro" id="IPR011008">
    <property type="entry name" value="Dimeric_a/b-barrel"/>
</dbReference>
<comment type="caution">
    <text evidence="4">The sequence shown here is derived from an EMBL/GenBank/DDBJ whole genome shotgun (WGS) entry which is preliminary data.</text>
</comment>
<dbReference type="PANTHER" id="PTHR35174:SF3">
    <property type="entry name" value="BLL7171 PROTEIN"/>
    <property type="match status" value="1"/>
</dbReference>
<evidence type="ECO:0000256" key="2">
    <source>
        <dbReference type="SAM" id="MobiDB-lite"/>
    </source>
</evidence>
<protein>
    <submittedName>
        <fullName evidence="4">YciI family protein</fullName>
    </submittedName>
</protein>
<dbReference type="InterPro" id="IPR005545">
    <property type="entry name" value="YCII"/>
</dbReference>
<comment type="similarity">
    <text evidence="1">Belongs to the YciI family.</text>
</comment>
<keyword evidence="5" id="KW-1185">Reference proteome</keyword>
<proteinExistence type="inferred from homology"/>
<dbReference type="Pfam" id="PF03795">
    <property type="entry name" value="YCII"/>
    <property type="match status" value="1"/>
</dbReference>
<accession>A0ABW4TPE3</accession>
<evidence type="ECO:0000259" key="3">
    <source>
        <dbReference type="Pfam" id="PF03795"/>
    </source>
</evidence>
<dbReference type="Proteomes" id="UP001597351">
    <property type="component" value="Unassembled WGS sequence"/>
</dbReference>
<feature type="region of interest" description="Disordered" evidence="2">
    <location>
        <begin position="47"/>
        <end position="69"/>
    </location>
</feature>
<feature type="domain" description="YCII-related" evidence="3">
    <location>
        <begin position="4"/>
        <end position="98"/>
    </location>
</feature>
<organism evidence="4 5">
    <name type="scientific">Nocardioides aestuarii</name>
    <dbReference type="NCBI Taxonomy" id="252231"/>
    <lineage>
        <taxon>Bacteria</taxon>
        <taxon>Bacillati</taxon>
        <taxon>Actinomycetota</taxon>
        <taxon>Actinomycetes</taxon>
        <taxon>Propionibacteriales</taxon>
        <taxon>Nocardioidaceae</taxon>
        <taxon>Nocardioides</taxon>
    </lineage>
</organism>
<dbReference type="RefSeq" id="WP_343919310.1">
    <property type="nucleotide sequence ID" value="NZ_BAAAJT010000002.1"/>
</dbReference>
<gene>
    <name evidence="4" type="ORF">ACFSDE_13660</name>
</gene>
<reference evidence="5" key="1">
    <citation type="journal article" date="2019" name="Int. J. Syst. Evol. Microbiol.">
        <title>The Global Catalogue of Microorganisms (GCM) 10K type strain sequencing project: providing services to taxonomists for standard genome sequencing and annotation.</title>
        <authorList>
            <consortium name="The Broad Institute Genomics Platform"/>
            <consortium name="The Broad Institute Genome Sequencing Center for Infectious Disease"/>
            <person name="Wu L."/>
            <person name="Ma J."/>
        </authorList>
    </citation>
    <scope>NUCLEOTIDE SEQUENCE [LARGE SCALE GENOMIC DNA]</scope>
    <source>
        <strain evidence="5">CGMCC 1.12477</strain>
    </source>
</reference>
<sequence length="120" mass="13357">MTEYVVLISGDERRWWEQMSPEQAKAAYAEHGRFSEELEKRGHKITGGAELHRSSETRTIPAGGGAVTEGPYAETVEQVGGFYQVESDDLDDLLEVCQILAKTGDVIEVRRCVDASERPE</sequence>
<dbReference type="SUPFAM" id="SSF54909">
    <property type="entry name" value="Dimeric alpha+beta barrel"/>
    <property type="match status" value="1"/>
</dbReference>
<dbReference type="EMBL" id="JBHUGD010000003">
    <property type="protein sequence ID" value="MFD1947841.1"/>
    <property type="molecule type" value="Genomic_DNA"/>
</dbReference>
<name>A0ABW4TPE3_9ACTN</name>
<evidence type="ECO:0000313" key="4">
    <source>
        <dbReference type="EMBL" id="MFD1947841.1"/>
    </source>
</evidence>
<evidence type="ECO:0000256" key="1">
    <source>
        <dbReference type="ARBA" id="ARBA00007689"/>
    </source>
</evidence>
<evidence type="ECO:0000313" key="5">
    <source>
        <dbReference type="Proteomes" id="UP001597351"/>
    </source>
</evidence>
<dbReference type="Gene3D" id="3.30.70.1060">
    <property type="entry name" value="Dimeric alpha+beta barrel"/>
    <property type="match status" value="1"/>
</dbReference>
<dbReference type="PANTHER" id="PTHR35174">
    <property type="entry name" value="BLL7171 PROTEIN-RELATED"/>
    <property type="match status" value="1"/>
</dbReference>